<keyword evidence="2" id="KW-1185">Reference proteome</keyword>
<evidence type="ECO:0000313" key="1">
    <source>
        <dbReference type="EMBL" id="RAI97863.1"/>
    </source>
</evidence>
<protein>
    <submittedName>
        <fullName evidence="1">Uncharacterized protein</fullName>
    </submittedName>
</protein>
<dbReference type="RefSeq" id="WP_111600295.1">
    <property type="nucleotide sequence ID" value="NZ_QLLL01000013.1"/>
</dbReference>
<proteinExistence type="predicted"/>
<dbReference type="AlphaFoldDB" id="A0A327Q1G5"/>
<dbReference type="EMBL" id="QLLL01000013">
    <property type="protein sequence ID" value="RAI97863.1"/>
    <property type="molecule type" value="Genomic_DNA"/>
</dbReference>
<comment type="caution">
    <text evidence="1">The sequence shown here is derived from an EMBL/GenBank/DDBJ whole genome shotgun (WGS) entry which is preliminary data.</text>
</comment>
<organism evidence="1 2">
    <name type="scientific">Chitinophaga skermanii</name>
    <dbReference type="NCBI Taxonomy" id="331697"/>
    <lineage>
        <taxon>Bacteria</taxon>
        <taxon>Pseudomonadati</taxon>
        <taxon>Bacteroidota</taxon>
        <taxon>Chitinophagia</taxon>
        <taxon>Chitinophagales</taxon>
        <taxon>Chitinophagaceae</taxon>
        <taxon>Chitinophaga</taxon>
    </lineage>
</organism>
<gene>
    <name evidence="1" type="ORF">LX64_04913</name>
</gene>
<reference evidence="1 2" key="1">
    <citation type="submission" date="2018-06" db="EMBL/GenBank/DDBJ databases">
        <title>Genomic Encyclopedia of Archaeal and Bacterial Type Strains, Phase II (KMG-II): from individual species to whole genera.</title>
        <authorList>
            <person name="Goeker M."/>
        </authorList>
    </citation>
    <scope>NUCLEOTIDE SEQUENCE [LARGE SCALE GENOMIC DNA]</scope>
    <source>
        <strain evidence="1 2">DSM 23857</strain>
    </source>
</reference>
<name>A0A327Q1G5_9BACT</name>
<evidence type="ECO:0000313" key="2">
    <source>
        <dbReference type="Proteomes" id="UP000249547"/>
    </source>
</evidence>
<accession>A0A327Q1G5</accession>
<dbReference type="Proteomes" id="UP000249547">
    <property type="component" value="Unassembled WGS sequence"/>
</dbReference>
<dbReference type="OrthoDB" id="946740at2"/>
<sequence>MMKSLFMTILVTSTITISANAQSQQRSGLYLTVEDYVNARLSYKDAKINADVAFQPKAIKVNGADKVSLDKHQVYGFKDDKGTSYRFFKEGTYTIVDTTHFDLYKRTVNIENGKERTRETVYYFSTKPGDDVLLLTKENLKKAFPTDEKFHVMLDMQFKNDKALQQFDKADKVYKVKQLYAVARM</sequence>